<dbReference type="SUPFAM" id="SSF56112">
    <property type="entry name" value="Protein kinase-like (PK-like)"/>
    <property type="match status" value="1"/>
</dbReference>
<evidence type="ECO:0000256" key="2">
    <source>
        <dbReference type="ARBA" id="ARBA00022527"/>
    </source>
</evidence>
<dbReference type="GO" id="GO:0005524">
    <property type="term" value="F:ATP binding"/>
    <property type="evidence" value="ECO:0007669"/>
    <property type="project" value="UniProtKB-KW"/>
</dbReference>
<evidence type="ECO:0000256" key="3">
    <source>
        <dbReference type="ARBA" id="ARBA00022679"/>
    </source>
</evidence>
<dbReference type="Pfam" id="PF00069">
    <property type="entry name" value="Pkinase"/>
    <property type="match status" value="1"/>
</dbReference>
<dbReference type="GO" id="GO:0050684">
    <property type="term" value="P:regulation of mRNA processing"/>
    <property type="evidence" value="ECO:0007669"/>
    <property type="project" value="TreeGrafter"/>
</dbReference>
<keyword evidence="5" id="KW-0418">Kinase</keyword>
<dbReference type="InterPro" id="IPR011009">
    <property type="entry name" value="Kinase-like_dom_sf"/>
</dbReference>
<evidence type="ECO:0000256" key="9">
    <source>
        <dbReference type="SAM" id="MobiDB-lite"/>
    </source>
</evidence>
<comment type="catalytic activity">
    <reaction evidence="8">
        <text>L-seryl-[protein] + ATP = O-phospho-L-seryl-[protein] + ADP + H(+)</text>
        <dbReference type="Rhea" id="RHEA:17989"/>
        <dbReference type="Rhea" id="RHEA-COMP:9863"/>
        <dbReference type="Rhea" id="RHEA-COMP:11604"/>
        <dbReference type="ChEBI" id="CHEBI:15378"/>
        <dbReference type="ChEBI" id="CHEBI:29999"/>
        <dbReference type="ChEBI" id="CHEBI:30616"/>
        <dbReference type="ChEBI" id="CHEBI:83421"/>
        <dbReference type="ChEBI" id="CHEBI:456216"/>
        <dbReference type="EC" id="2.7.11.1"/>
    </reaction>
</comment>
<dbReference type="VEuPathDB" id="MicrosporidiaDB:DI09_48p70"/>
<proteinExistence type="predicted"/>
<dbReference type="InterPro" id="IPR000719">
    <property type="entry name" value="Prot_kinase_dom"/>
</dbReference>
<dbReference type="GO" id="GO:0000245">
    <property type="term" value="P:spliceosomal complex assembly"/>
    <property type="evidence" value="ECO:0007669"/>
    <property type="project" value="TreeGrafter"/>
</dbReference>
<dbReference type="GO" id="GO:0004674">
    <property type="term" value="F:protein serine/threonine kinase activity"/>
    <property type="evidence" value="ECO:0007669"/>
    <property type="project" value="UniProtKB-KW"/>
</dbReference>
<reference evidence="11 12" key="1">
    <citation type="submission" date="2014-04" db="EMBL/GenBank/DDBJ databases">
        <title>A new species of microsporidia sheds light on the evolution of extreme parasitism.</title>
        <authorList>
            <person name="Haag K.L."/>
            <person name="James T.Y."/>
            <person name="Larsson R."/>
            <person name="Schaer T.M."/>
            <person name="Refardt D."/>
            <person name="Pombert J.-F."/>
            <person name="Ebert D."/>
        </authorList>
    </citation>
    <scope>NUCLEOTIDE SEQUENCE [LARGE SCALE GENOMIC DNA]</scope>
    <source>
        <strain evidence="11 12">UGP3</strain>
        <tissue evidence="11">Spores</tissue>
    </source>
</reference>
<dbReference type="SMART" id="SM00220">
    <property type="entry name" value="S_TKc"/>
    <property type="match status" value="1"/>
</dbReference>
<dbReference type="AlphaFoldDB" id="A0A098VTG0"/>
<evidence type="ECO:0000256" key="6">
    <source>
        <dbReference type="ARBA" id="ARBA00022840"/>
    </source>
</evidence>
<comment type="caution">
    <text evidence="11">The sequence shown here is derived from an EMBL/GenBank/DDBJ whole genome shotgun (WGS) entry which is preliminary data.</text>
</comment>
<dbReference type="RefSeq" id="XP_013237452.1">
    <property type="nucleotide sequence ID" value="XM_013381998.1"/>
</dbReference>
<dbReference type="PANTHER" id="PTHR47634:SF9">
    <property type="entry name" value="PROTEIN KINASE DOMAIN-CONTAINING PROTEIN-RELATED"/>
    <property type="match status" value="1"/>
</dbReference>
<dbReference type="GeneID" id="25260116"/>
<feature type="domain" description="Protein kinase" evidence="10">
    <location>
        <begin position="1"/>
        <end position="167"/>
    </location>
</feature>
<keyword evidence="6" id="KW-0067">ATP-binding</keyword>
<dbReference type="PROSITE" id="PS50011">
    <property type="entry name" value="PROTEIN_KINASE_DOM"/>
    <property type="match status" value="1"/>
</dbReference>
<dbReference type="PANTHER" id="PTHR47634">
    <property type="entry name" value="PROTEIN KINASE DOMAIN-CONTAINING PROTEIN-RELATED"/>
    <property type="match status" value="1"/>
</dbReference>
<keyword evidence="12" id="KW-1185">Reference proteome</keyword>
<dbReference type="HOGENOM" id="CLU_000288_81_10_1"/>
<dbReference type="InterPro" id="IPR051334">
    <property type="entry name" value="SRPK"/>
</dbReference>
<keyword evidence="4" id="KW-0547">Nucleotide-binding</keyword>
<evidence type="ECO:0000313" key="11">
    <source>
        <dbReference type="EMBL" id="KGG51001.1"/>
    </source>
</evidence>
<evidence type="ECO:0000313" key="12">
    <source>
        <dbReference type="Proteomes" id="UP000029725"/>
    </source>
</evidence>
<dbReference type="FunFam" id="1.10.510.10:FF:000275">
    <property type="entry name" value="SRSF protein kinase 2 isoform X3"/>
    <property type="match status" value="1"/>
</dbReference>
<dbReference type="Proteomes" id="UP000029725">
    <property type="component" value="Unassembled WGS sequence"/>
</dbReference>
<dbReference type="GO" id="GO:0005737">
    <property type="term" value="C:cytoplasm"/>
    <property type="evidence" value="ECO:0007669"/>
    <property type="project" value="TreeGrafter"/>
</dbReference>
<sequence length="205" mass="23468">MLPRSISVKIADLGNACWTDKHFTKDIQTRQYRSPEVILGGEYNFTADIWSCACMIFELLTGDFLFQPKESTKFTKDADHLAQVIELLGGFPKSQIKGSYANEIFSKKGEIRGIKELNLWPLHAVLVDKYQFPATEAQEISEFLLPMLHVDIRKRATASDCLRSKWLFPYNIIETSEQNNNQGNPIGCEQDEIEKRMTNPVEPHK</sequence>
<keyword evidence="2" id="KW-0723">Serine/threonine-protein kinase</keyword>
<dbReference type="EMBL" id="JMKJ01000432">
    <property type="protein sequence ID" value="KGG51001.1"/>
    <property type="molecule type" value="Genomic_DNA"/>
</dbReference>
<protein>
    <recommendedName>
        <fullName evidence="1">non-specific serine/threonine protein kinase</fullName>
        <ecNumber evidence="1">2.7.11.1</ecNumber>
    </recommendedName>
</protein>
<gene>
    <name evidence="11" type="ORF">DI09_48p70</name>
</gene>
<evidence type="ECO:0000256" key="8">
    <source>
        <dbReference type="ARBA" id="ARBA00048679"/>
    </source>
</evidence>
<evidence type="ECO:0000256" key="7">
    <source>
        <dbReference type="ARBA" id="ARBA00047899"/>
    </source>
</evidence>
<dbReference type="EC" id="2.7.11.1" evidence="1"/>
<name>A0A098VTG0_9MICR</name>
<feature type="region of interest" description="Disordered" evidence="9">
    <location>
        <begin position="179"/>
        <end position="205"/>
    </location>
</feature>
<keyword evidence="3" id="KW-0808">Transferase</keyword>
<dbReference type="GO" id="GO:0005634">
    <property type="term" value="C:nucleus"/>
    <property type="evidence" value="ECO:0007669"/>
    <property type="project" value="TreeGrafter"/>
</dbReference>
<dbReference type="OrthoDB" id="9332038at2759"/>
<feature type="compositionally biased region" description="Basic and acidic residues" evidence="9">
    <location>
        <begin position="193"/>
        <end position="205"/>
    </location>
</feature>
<organism evidence="11 12">
    <name type="scientific">Mitosporidium daphniae</name>
    <dbReference type="NCBI Taxonomy" id="1485682"/>
    <lineage>
        <taxon>Eukaryota</taxon>
        <taxon>Fungi</taxon>
        <taxon>Fungi incertae sedis</taxon>
        <taxon>Microsporidia</taxon>
        <taxon>Mitosporidium</taxon>
    </lineage>
</organism>
<evidence type="ECO:0000256" key="5">
    <source>
        <dbReference type="ARBA" id="ARBA00022777"/>
    </source>
</evidence>
<accession>A0A098VTG0</accession>
<evidence type="ECO:0000256" key="1">
    <source>
        <dbReference type="ARBA" id="ARBA00012513"/>
    </source>
</evidence>
<evidence type="ECO:0000256" key="4">
    <source>
        <dbReference type="ARBA" id="ARBA00022741"/>
    </source>
</evidence>
<dbReference type="Gene3D" id="1.10.510.10">
    <property type="entry name" value="Transferase(Phosphotransferase) domain 1"/>
    <property type="match status" value="1"/>
</dbReference>
<comment type="catalytic activity">
    <reaction evidence="7">
        <text>L-threonyl-[protein] + ATP = O-phospho-L-threonyl-[protein] + ADP + H(+)</text>
        <dbReference type="Rhea" id="RHEA:46608"/>
        <dbReference type="Rhea" id="RHEA-COMP:11060"/>
        <dbReference type="Rhea" id="RHEA-COMP:11605"/>
        <dbReference type="ChEBI" id="CHEBI:15378"/>
        <dbReference type="ChEBI" id="CHEBI:30013"/>
        <dbReference type="ChEBI" id="CHEBI:30616"/>
        <dbReference type="ChEBI" id="CHEBI:61977"/>
        <dbReference type="ChEBI" id="CHEBI:456216"/>
        <dbReference type="EC" id="2.7.11.1"/>
    </reaction>
</comment>
<evidence type="ECO:0000259" key="10">
    <source>
        <dbReference type="PROSITE" id="PS50011"/>
    </source>
</evidence>